<dbReference type="RefSeq" id="XP_009523608.1">
    <property type="nucleotide sequence ID" value="XM_009525313.1"/>
</dbReference>
<dbReference type="Pfam" id="PF18198">
    <property type="entry name" value="AAA_lid_11"/>
    <property type="match status" value="1"/>
</dbReference>
<name>G4Z5A6_PHYSP</name>
<dbReference type="GeneID" id="20645865"/>
<proteinExistence type="predicted"/>
<reference evidence="2 3" key="1">
    <citation type="journal article" date="2006" name="Science">
        <title>Phytophthora genome sequences uncover evolutionary origins and mechanisms of pathogenesis.</title>
        <authorList>
            <person name="Tyler B.M."/>
            <person name="Tripathy S."/>
            <person name="Zhang X."/>
            <person name="Dehal P."/>
            <person name="Jiang R.H."/>
            <person name="Aerts A."/>
            <person name="Arredondo F.D."/>
            <person name="Baxter L."/>
            <person name="Bensasson D."/>
            <person name="Beynon J.L."/>
            <person name="Chapman J."/>
            <person name="Damasceno C.M."/>
            <person name="Dorrance A.E."/>
            <person name="Dou D."/>
            <person name="Dickerman A.W."/>
            <person name="Dubchak I.L."/>
            <person name="Garbelotto M."/>
            <person name="Gijzen M."/>
            <person name="Gordon S.G."/>
            <person name="Govers F."/>
            <person name="Grunwald N.J."/>
            <person name="Huang W."/>
            <person name="Ivors K.L."/>
            <person name="Jones R.W."/>
            <person name="Kamoun S."/>
            <person name="Krampis K."/>
            <person name="Lamour K.H."/>
            <person name="Lee M.K."/>
            <person name="McDonald W.H."/>
            <person name="Medina M."/>
            <person name="Meijer H.J."/>
            <person name="Nordberg E.K."/>
            <person name="Maclean D.J."/>
            <person name="Ospina-Giraldo M.D."/>
            <person name="Morris P.F."/>
            <person name="Phuntumart V."/>
            <person name="Putnam N.H."/>
            <person name="Rash S."/>
            <person name="Rose J.K."/>
            <person name="Sakihama Y."/>
            <person name="Salamov A.A."/>
            <person name="Savidor A."/>
            <person name="Scheuring C.F."/>
            <person name="Smith B.M."/>
            <person name="Sobral B.W."/>
            <person name="Terry A."/>
            <person name="Torto-Alalibo T.A."/>
            <person name="Win J."/>
            <person name="Xu Z."/>
            <person name="Zhang H."/>
            <person name="Grigoriev I.V."/>
            <person name="Rokhsar D.S."/>
            <person name="Boore J.L."/>
        </authorList>
    </citation>
    <scope>NUCLEOTIDE SEQUENCE [LARGE SCALE GENOMIC DNA]</scope>
    <source>
        <strain evidence="2 3">P6497</strain>
    </source>
</reference>
<dbReference type="PANTHER" id="PTHR22878:SF63">
    <property type="entry name" value="DYNEIN AXONEMAL HEAVY CHAIN 10"/>
    <property type="match status" value="1"/>
</dbReference>
<dbReference type="InterPro" id="IPR042219">
    <property type="entry name" value="AAA_lid_11_sf"/>
</dbReference>
<dbReference type="InParanoid" id="G4Z5A6"/>
<organism evidence="2 3">
    <name type="scientific">Phytophthora sojae (strain P6497)</name>
    <name type="common">Soybean stem and root rot agent</name>
    <name type="synonym">Phytophthora megasperma f. sp. glycines</name>
    <dbReference type="NCBI Taxonomy" id="1094619"/>
    <lineage>
        <taxon>Eukaryota</taxon>
        <taxon>Sar</taxon>
        <taxon>Stramenopiles</taxon>
        <taxon>Oomycota</taxon>
        <taxon>Peronosporomycetes</taxon>
        <taxon>Peronosporales</taxon>
        <taxon>Peronosporaceae</taxon>
        <taxon>Phytophthora</taxon>
    </lineage>
</organism>
<gene>
    <name evidence="2" type="ORF">PHYSODRAFT_328946</name>
</gene>
<evidence type="ECO:0000259" key="1">
    <source>
        <dbReference type="Pfam" id="PF18198"/>
    </source>
</evidence>
<dbReference type="GO" id="GO:0007018">
    <property type="term" value="P:microtubule-based movement"/>
    <property type="evidence" value="ECO:0007669"/>
    <property type="project" value="InterPro"/>
</dbReference>
<dbReference type="Proteomes" id="UP000002640">
    <property type="component" value="Unassembled WGS sequence"/>
</dbReference>
<dbReference type="STRING" id="1094619.G4Z5A6"/>
<dbReference type="GO" id="GO:0045505">
    <property type="term" value="F:dynein intermediate chain binding"/>
    <property type="evidence" value="ECO:0007669"/>
    <property type="project" value="InterPro"/>
</dbReference>
<sequence length="189" mass="21786">MCSLQKLLVFRCFHEGRVSNATKRFVMAVTGEELVQPPDYAHICIQQQSDIKRLVLAEGVTEPPDGLKQNIRMLYLKRGQSMLEECSPSAAFRSAIYALWFLHAVVVERHKYDKIGRNVCYDFNESDFTISRMMPSLDLYKAYEDRLQLLWGPLEYLIHDAIHRRDAASSTAVFGLCSNAEIEYYTTHI</sequence>
<dbReference type="PANTHER" id="PTHR22878">
    <property type="entry name" value="DYNEIN HEAVY CHAIN 6, AXONEMAL-LIKE-RELATED"/>
    <property type="match status" value="1"/>
</dbReference>
<feature type="domain" description="Dynein heavy chain AAA lid" evidence="1">
    <location>
        <begin position="92"/>
        <end position="161"/>
    </location>
</feature>
<dbReference type="GO" id="GO:0030286">
    <property type="term" value="C:dynein complex"/>
    <property type="evidence" value="ECO:0007669"/>
    <property type="project" value="InterPro"/>
</dbReference>
<dbReference type="GO" id="GO:0051959">
    <property type="term" value="F:dynein light intermediate chain binding"/>
    <property type="evidence" value="ECO:0007669"/>
    <property type="project" value="InterPro"/>
</dbReference>
<dbReference type="InterPro" id="IPR026983">
    <property type="entry name" value="DHC"/>
</dbReference>
<dbReference type="InterPro" id="IPR041658">
    <property type="entry name" value="AAA_lid_11"/>
</dbReference>
<dbReference type="AlphaFoldDB" id="G4Z5A6"/>
<evidence type="ECO:0000313" key="3">
    <source>
        <dbReference type="Proteomes" id="UP000002640"/>
    </source>
</evidence>
<dbReference type="KEGG" id="psoj:PHYSODRAFT_328946"/>
<evidence type="ECO:0000313" key="2">
    <source>
        <dbReference type="EMBL" id="EGZ20891.1"/>
    </source>
</evidence>
<dbReference type="Gene3D" id="1.10.8.720">
    <property type="entry name" value="Region D6 of dynein motor"/>
    <property type="match status" value="1"/>
</dbReference>
<keyword evidence="3" id="KW-1185">Reference proteome</keyword>
<dbReference type="EMBL" id="JH159153">
    <property type="protein sequence ID" value="EGZ20891.1"/>
    <property type="molecule type" value="Genomic_DNA"/>
</dbReference>
<protein>
    <recommendedName>
        <fullName evidence="1">Dynein heavy chain AAA lid domain-containing protein</fullName>
    </recommendedName>
</protein>
<accession>G4Z5A6</accession>
<dbReference type="SMR" id="G4Z5A6"/>